<keyword evidence="3" id="KW-1185">Reference proteome</keyword>
<evidence type="ECO:0000313" key="2">
    <source>
        <dbReference type="EMBL" id="WRT67821.1"/>
    </source>
</evidence>
<evidence type="ECO:0000313" key="3">
    <source>
        <dbReference type="Proteomes" id="UP001329825"/>
    </source>
</evidence>
<dbReference type="Proteomes" id="UP001329825">
    <property type="component" value="Chromosome 6"/>
</dbReference>
<gene>
    <name evidence="2" type="ORF">IL334_004795</name>
</gene>
<dbReference type="GeneID" id="87956926"/>
<feature type="compositionally biased region" description="Low complexity" evidence="1">
    <location>
        <begin position="80"/>
        <end position="89"/>
    </location>
</feature>
<sequence>MSEIHIEVQIHEIPKDLTIVSEHNKPSTYSTVMAWDQEFSVIFKRWHEHHHQREPLECFEFIFYPLGSPHPIPSGGGPGPVNNPVIINPDDTPKSHDFSGQVPLWVKRKHHHDEEEFKADA</sequence>
<dbReference type="EMBL" id="CP141886">
    <property type="protein sequence ID" value="WRT67821.1"/>
    <property type="molecule type" value="Genomic_DNA"/>
</dbReference>
<accession>A0ABZ1D4C6</accession>
<evidence type="ECO:0000256" key="1">
    <source>
        <dbReference type="SAM" id="MobiDB-lite"/>
    </source>
</evidence>
<dbReference type="RefSeq" id="XP_062792561.1">
    <property type="nucleotide sequence ID" value="XM_062936510.1"/>
</dbReference>
<proteinExistence type="predicted"/>
<name>A0ABZ1D4C6_9TREE</name>
<feature type="region of interest" description="Disordered" evidence="1">
    <location>
        <begin position="73"/>
        <end position="93"/>
    </location>
</feature>
<organism evidence="2 3">
    <name type="scientific">Kwoniella shivajii</name>
    <dbReference type="NCBI Taxonomy" id="564305"/>
    <lineage>
        <taxon>Eukaryota</taxon>
        <taxon>Fungi</taxon>
        <taxon>Dikarya</taxon>
        <taxon>Basidiomycota</taxon>
        <taxon>Agaricomycotina</taxon>
        <taxon>Tremellomycetes</taxon>
        <taxon>Tremellales</taxon>
        <taxon>Cryptococcaceae</taxon>
        <taxon>Kwoniella</taxon>
    </lineage>
</organism>
<reference evidence="2 3" key="1">
    <citation type="submission" date="2024-01" db="EMBL/GenBank/DDBJ databases">
        <title>Comparative genomics of Cryptococcus and Kwoniella reveals pathogenesis evolution and contrasting modes of karyotype evolution via chromosome fusion or intercentromeric recombination.</title>
        <authorList>
            <person name="Coelho M.A."/>
            <person name="David-Palma M."/>
            <person name="Shea T."/>
            <person name="Bowers K."/>
            <person name="McGinley-Smith S."/>
            <person name="Mohammad A.W."/>
            <person name="Gnirke A."/>
            <person name="Yurkov A.M."/>
            <person name="Nowrousian M."/>
            <person name="Sun S."/>
            <person name="Cuomo C.A."/>
            <person name="Heitman J."/>
        </authorList>
    </citation>
    <scope>NUCLEOTIDE SEQUENCE [LARGE SCALE GENOMIC DNA]</scope>
    <source>
        <strain evidence="2">CBS 11374</strain>
    </source>
</reference>
<protein>
    <submittedName>
        <fullName evidence="2">Uncharacterized protein</fullName>
    </submittedName>
</protein>